<accession>A0A6N3EPW8</accession>
<sequence>MKLKNFGKLAVLIAAGTALVATLINDNKEKADKEELLKDRE</sequence>
<dbReference type="RefSeq" id="WP_421755722.1">
    <property type="nucleotide sequence ID" value="NZ_CACRTO010000021.1"/>
</dbReference>
<dbReference type="EMBL" id="CACRTO010000021">
    <property type="protein sequence ID" value="VYU43240.1"/>
    <property type="molecule type" value="Genomic_DNA"/>
</dbReference>
<feature type="chain" id="PRO_5039036411" evidence="1">
    <location>
        <begin position="21"/>
        <end position="41"/>
    </location>
</feature>
<name>A0A6N3EPW8_9CLOT</name>
<proteinExistence type="predicted"/>
<dbReference type="AlphaFoldDB" id="A0A6N3EPW8"/>
<evidence type="ECO:0000313" key="2">
    <source>
        <dbReference type="EMBL" id="VYU43240.1"/>
    </source>
</evidence>
<feature type="signal peptide" evidence="1">
    <location>
        <begin position="1"/>
        <end position="20"/>
    </location>
</feature>
<keyword evidence="1" id="KW-0732">Signal</keyword>
<organism evidence="2">
    <name type="scientific">Clostridium tertium</name>
    <dbReference type="NCBI Taxonomy" id="1559"/>
    <lineage>
        <taxon>Bacteria</taxon>
        <taxon>Bacillati</taxon>
        <taxon>Bacillota</taxon>
        <taxon>Clostridia</taxon>
        <taxon>Eubacteriales</taxon>
        <taxon>Clostridiaceae</taxon>
        <taxon>Clostridium</taxon>
    </lineage>
</organism>
<protein>
    <submittedName>
        <fullName evidence="2">Uncharacterized protein</fullName>
    </submittedName>
</protein>
<reference evidence="2" key="1">
    <citation type="submission" date="2019-11" db="EMBL/GenBank/DDBJ databases">
        <authorList>
            <person name="Feng L."/>
        </authorList>
    </citation>
    <scope>NUCLEOTIDE SEQUENCE</scope>
    <source>
        <strain evidence="2">CTertiumLFYP3</strain>
    </source>
</reference>
<gene>
    <name evidence="2" type="ORF">CTLFYP3_02414</name>
</gene>
<evidence type="ECO:0000256" key="1">
    <source>
        <dbReference type="SAM" id="SignalP"/>
    </source>
</evidence>